<dbReference type="EMBL" id="MG599980">
    <property type="protein sequence ID" value="AVM87233.1"/>
    <property type="molecule type" value="Viral_cRNA"/>
</dbReference>
<feature type="region of interest" description="Disordered" evidence="1">
    <location>
        <begin position="1"/>
        <end position="25"/>
    </location>
</feature>
<dbReference type="Proteomes" id="UP000297055">
    <property type="component" value="Segment"/>
</dbReference>
<proteinExistence type="predicted"/>
<organism evidence="2">
    <name type="scientific">Wenling frogfish filovirus</name>
    <dbReference type="NCBI Taxonomy" id="2116487"/>
    <lineage>
        <taxon>Viruses</taxon>
        <taxon>Riboviria</taxon>
        <taxon>Orthornavirae</taxon>
        <taxon>Negarnaviricota</taxon>
        <taxon>Haploviricotina</taxon>
        <taxon>Monjiviricetes</taxon>
        <taxon>Mononegavirales</taxon>
        <taxon>Filoviridae</taxon>
        <taxon>Striavirus</taxon>
        <taxon>Striavirus antennarii</taxon>
    </lineage>
</organism>
<accession>A0A2P1GML6</accession>
<evidence type="ECO:0000313" key="3">
    <source>
        <dbReference type="Proteomes" id="UP000297055"/>
    </source>
</evidence>
<name>A0A2P1GML6_9MONO</name>
<dbReference type="GeneID" id="65100066"/>
<dbReference type="RefSeq" id="YP_010085037.1">
    <property type="nucleotide sequence ID" value="NC_055175.1"/>
</dbReference>
<evidence type="ECO:0000256" key="1">
    <source>
        <dbReference type="SAM" id="MobiDB-lite"/>
    </source>
</evidence>
<reference evidence="2" key="1">
    <citation type="journal article" date="2018" name="Nature">
        <title>The evolutionary history of vertebrate RNA viruses.</title>
        <authorList>
            <person name="Shi M."/>
            <person name="Lin X.D."/>
            <person name="Chen X."/>
            <person name="Tian J.H."/>
            <person name="Chen L.J."/>
            <person name="Li K."/>
            <person name="Wang W."/>
            <person name="Eden J.S."/>
            <person name="Shen J.J."/>
            <person name="Liu L."/>
            <person name="Holmes E.C."/>
            <person name="Zhang Y.Z."/>
        </authorList>
    </citation>
    <scope>NUCLEOTIDE SEQUENCE [LARGE SCALE GENOMIC DNA]</scope>
    <source>
        <strain evidence="2">XYHYS28627</strain>
    </source>
</reference>
<sequence>MDMDTMDLSCIAGSNTGGENPFQRLDGLPALQLGTISRVRDLEATMETPQTQPQPQATTRQNLADDVYAQLGAETKEEPDDQYEGDEPDDYFSAIETIVGSCMKGFAEQLNQQGQHLMILQKKLDLVQVGVAEIEQSLRASTVTLADELKTDMAVLVKTISQVSAELKNLVTITGPAAGTADAVVRCLSQGRQLPDVPCVISESSVPTIQHLVATAPPTRSAVDLGAALDMYQTVEEEQGENFGRPVYEGDELAEDICSLITTRNPALFKKIKAEVDAAGEEQASRIYTELLPMDNTSREAYIFQWAKIQRTEKHHLPHPASGNHQVTKKVVVMKTPPGPEYMLMNRKPTKRDLQEFDKIVKYDGQYFST</sequence>
<keyword evidence="3" id="KW-1185">Reference proteome</keyword>
<protein>
    <submittedName>
        <fullName evidence="2">Uncharacterized protein</fullName>
    </submittedName>
</protein>
<dbReference type="KEGG" id="vg:65100066"/>
<evidence type="ECO:0000313" key="2">
    <source>
        <dbReference type="EMBL" id="AVM87233.1"/>
    </source>
</evidence>